<feature type="compositionally biased region" description="Basic residues" evidence="1">
    <location>
        <begin position="58"/>
        <end position="75"/>
    </location>
</feature>
<protein>
    <submittedName>
        <fullName evidence="2">Uncharacterized protein</fullName>
    </submittedName>
</protein>
<keyword evidence="3" id="KW-1185">Reference proteome</keyword>
<sequence length="600" mass="65162">MLRPEVEAADALSVPTAGTSAPAVWHPLGFARRSRATDDPEWICGDITSSSDDTAGPRRGKKRRAPSRQTIARRRASSDAALVGGGRVTLAPRYANGRIRRSSMDAAARHLSANSTAGGDAACGCAALLAASESQFLGARRTAQELKYAAGTNENGQSKYNYSRLGAVVLHIVWDGAGNWRVHEKCVRRFLGVSNSWMAAWHQRAMELSKEPTRAMLKAEILADVRRDDLIGRVVRPDGCLLSLRRLFAAAANSDSLTVTSAAAAHGLKGKASNRTRTKARELFRSWVEAHRCLTGRAPDRNGRAHGAAWYLHSRFEVLRPQGTRDERPSVAVAFNDALAASETPPINTQVIGRWMRELFGSHTITDGVRVPSLQHTTICPHKTDACGTCETLRGDLRHCEQSRKRHVAMADQSTQARRDAVAGLTQAVEEIKAALAEHNREAAAAIGHHKTCIASAASRYTDREAAWRELLGADRTDRDGLSSACDAFVSSWGYFWFDISSNYQEDKALPSWNRSPQPGPTYFLSGETHYVHIMCMESCGVTTGASRFSRNLVYTRSECVGGAKCSDDTLSTVSDALLGGSTIGLPSPSLYRTGFAVPE</sequence>
<gene>
    <name evidence="2" type="ORF">BU14_0300s0015</name>
</gene>
<evidence type="ECO:0000313" key="3">
    <source>
        <dbReference type="Proteomes" id="UP000218209"/>
    </source>
</evidence>
<name>A0A1X6P029_PORUM</name>
<accession>A0A1X6P029</accession>
<evidence type="ECO:0000256" key="1">
    <source>
        <dbReference type="SAM" id="MobiDB-lite"/>
    </source>
</evidence>
<dbReference type="OrthoDB" id="10615097at2759"/>
<dbReference type="AlphaFoldDB" id="A0A1X6P029"/>
<dbReference type="Proteomes" id="UP000218209">
    <property type="component" value="Unassembled WGS sequence"/>
</dbReference>
<reference evidence="2 3" key="1">
    <citation type="submission" date="2017-03" db="EMBL/GenBank/DDBJ databases">
        <title>WGS assembly of Porphyra umbilicalis.</title>
        <authorList>
            <person name="Brawley S.H."/>
            <person name="Blouin N.A."/>
            <person name="Ficko-Blean E."/>
            <person name="Wheeler G.L."/>
            <person name="Lohr M."/>
            <person name="Goodson H.V."/>
            <person name="Jenkins J.W."/>
            <person name="Blaby-Haas C.E."/>
            <person name="Helliwell K.E."/>
            <person name="Chan C."/>
            <person name="Marriage T."/>
            <person name="Bhattacharya D."/>
            <person name="Klein A.S."/>
            <person name="Badis Y."/>
            <person name="Brodie J."/>
            <person name="Cao Y."/>
            <person name="Collen J."/>
            <person name="Dittami S.M."/>
            <person name="Gachon C.M."/>
            <person name="Green B.R."/>
            <person name="Karpowicz S."/>
            <person name="Kim J.W."/>
            <person name="Kudahl U."/>
            <person name="Lin S."/>
            <person name="Michel G."/>
            <person name="Mittag M."/>
            <person name="Olson B.J."/>
            <person name="Pangilinan J."/>
            <person name="Peng Y."/>
            <person name="Qiu H."/>
            <person name="Shu S."/>
            <person name="Singer J.T."/>
            <person name="Smith A.G."/>
            <person name="Sprecher B.N."/>
            <person name="Wagner V."/>
            <person name="Wang W."/>
            <person name="Wang Z.-Y."/>
            <person name="Yan J."/>
            <person name="Yarish C."/>
            <person name="Zoeuner-Riek S."/>
            <person name="Zhuang Y."/>
            <person name="Zou Y."/>
            <person name="Lindquist E.A."/>
            <person name="Grimwood J."/>
            <person name="Barry K."/>
            <person name="Rokhsar D.S."/>
            <person name="Schmutz J."/>
            <person name="Stiller J.W."/>
            <person name="Grossman A.R."/>
            <person name="Prochnik S.E."/>
        </authorList>
    </citation>
    <scope>NUCLEOTIDE SEQUENCE [LARGE SCALE GENOMIC DNA]</scope>
    <source>
        <strain evidence="2">4086291</strain>
    </source>
</reference>
<evidence type="ECO:0000313" key="2">
    <source>
        <dbReference type="EMBL" id="OSX74218.1"/>
    </source>
</evidence>
<dbReference type="EMBL" id="KV918958">
    <property type="protein sequence ID" value="OSX74218.1"/>
    <property type="molecule type" value="Genomic_DNA"/>
</dbReference>
<organism evidence="2 3">
    <name type="scientific">Porphyra umbilicalis</name>
    <name type="common">Purple laver</name>
    <name type="synonym">Red alga</name>
    <dbReference type="NCBI Taxonomy" id="2786"/>
    <lineage>
        <taxon>Eukaryota</taxon>
        <taxon>Rhodophyta</taxon>
        <taxon>Bangiophyceae</taxon>
        <taxon>Bangiales</taxon>
        <taxon>Bangiaceae</taxon>
        <taxon>Porphyra</taxon>
    </lineage>
</organism>
<proteinExistence type="predicted"/>
<feature type="region of interest" description="Disordered" evidence="1">
    <location>
        <begin position="41"/>
        <end position="78"/>
    </location>
</feature>